<dbReference type="PATRIC" id="fig|1114964.3.peg.2345"/>
<keyword evidence="2" id="KW-1185">Reference proteome</keyword>
<evidence type="ECO:0000313" key="1">
    <source>
        <dbReference type="EMBL" id="EQB00663.1"/>
    </source>
</evidence>
<proteinExistence type="predicted"/>
<sequence length="49" mass="5774">MLPRATTTPMMAKDSMLEWLKSQIVRRKAECRRWAEHHTHPERGDITVA</sequence>
<evidence type="ECO:0000313" key="2">
    <source>
        <dbReference type="Proteomes" id="UP000015524"/>
    </source>
</evidence>
<reference evidence="1 2" key="1">
    <citation type="journal article" date="2013" name="Genome Announc.">
        <title>Draft Genome Sequence of a Hexachlorocyclohexane-Degrading Bacterium, Sphingobium baderi Strain LL03T.</title>
        <authorList>
            <person name="Kaur J."/>
            <person name="Verma H."/>
            <person name="Tripathi C."/>
            <person name="Khurana J.P."/>
            <person name="Lal R."/>
        </authorList>
    </citation>
    <scope>NUCLEOTIDE SEQUENCE [LARGE SCALE GENOMIC DNA]</scope>
    <source>
        <strain evidence="1 2">LL03</strain>
    </source>
</reference>
<protein>
    <submittedName>
        <fullName evidence="1">Uncharacterized protein</fullName>
    </submittedName>
</protein>
<organism evidence="1 2">
    <name type="scientific">Sphingobium baderi LL03</name>
    <dbReference type="NCBI Taxonomy" id="1114964"/>
    <lineage>
        <taxon>Bacteria</taxon>
        <taxon>Pseudomonadati</taxon>
        <taxon>Pseudomonadota</taxon>
        <taxon>Alphaproteobacteria</taxon>
        <taxon>Sphingomonadales</taxon>
        <taxon>Sphingomonadaceae</taxon>
        <taxon>Sphingobium</taxon>
    </lineage>
</organism>
<dbReference type="EMBL" id="ATIB01000068">
    <property type="protein sequence ID" value="EQB00663.1"/>
    <property type="molecule type" value="Genomic_DNA"/>
</dbReference>
<name>T0GKW0_9SPHN</name>
<gene>
    <name evidence="1" type="ORF">L485_12000</name>
</gene>
<accession>T0GKW0</accession>
<comment type="caution">
    <text evidence="1">The sequence shown here is derived from an EMBL/GenBank/DDBJ whole genome shotgun (WGS) entry which is preliminary data.</text>
</comment>
<dbReference type="Proteomes" id="UP000015524">
    <property type="component" value="Unassembled WGS sequence"/>
</dbReference>
<dbReference type="AlphaFoldDB" id="T0GKW0"/>